<accession>A0A7Z7I668</accession>
<dbReference type="AlphaFoldDB" id="A0A7Z7I668"/>
<proteinExistence type="predicted"/>
<keyword evidence="1" id="KW-0812">Transmembrane</keyword>
<dbReference type="Proteomes" id="UP000219522">
    <property type="component" value="Unassembled WGS sequence"/>
</dbReference>
<reference evidence="2 3" key="1">
    <citation type="submission" date="2017-09" db="EMBL/GenBank/DDBJ databases">
        <authorList>
            <person name="Varghese N."/>
            <person name="Submissions S."/>
        </authorList>
    </citation>
    <scope>NUCLEOTIDE SEQUENCE [LARGE SCALE GENOMIC DNA]</scope>
    <source>
        <strain evidence="2 3">OK806</strain>
    </source>
</reference>
<keyword evidence="1" id="KW-0472">Membrane</keyword>
<keyword evidence="3" id="KW-1185">Reference proteome</keyword>
<keyword evidence="1" id="KW-1133">Transmembrane helix</keyword>
<evidence type="ECO:0000313" key="2">
    <source>
        <dbReference type="EMBL" id="SOE67088.1"/>
    </source>
</evidence>
<comment type="caution">
    <text evidence="2">The sequence shown here is derived from an EMBL/GenBank/DDBJ whole genome shotgun (WGS) entry which is preliminary data.</text>
</comment>
<name>A0A7Z7I668_9BURK</name>
<dbReference type="EMBL" id="OCSU01000001">
    <property type="protein sequence ID" value="SOE67088.1"/>
    <property type="molecule type" value="Genomic_DNA"/>
</dbReference>
<sequence>MIGNTKSRAHNAPTRAAARLALLVFGIATAVCVACWQNLRERQLHVVQTSVERLTAWSTQDARRELMGAGLRRDRRQKTLQRVARTGETLLPPTLRTTGATLELYLLAPPISERRPASEAVQREESHS</sequence>
<evidence type="ECO:0000256" key="1">
    <source>
        <dbReference type="SAM" id="Phobius"/>
    </source>
</evidence>
<evidence type="ECO:0000313" key="3">
    <source>
        <dbReference type="Proteomes" id="UP000219522"/>
    </source>
</evidence>
<protein>
    <submittedName>
        <fullName evidence="2">Uncharacterized protein</fullName>
    </submittedName>
</protein>
<gene>
    <name evidence="2" type="ORF">SAMN05446927_3218</name>
</gene>
<feature type="transmembrane region" description="Helical" evidence="1">
    <location>
        <begin position="20"/>
        <end position="39"/>
    </location>
</feature>
<organism evidence="2 3">
    <name type="scientific">Caballeronia arationis</name>
    <dbReference type="NCBI Taxonomy" id="1777142"/>
    <lineage>
        <taxon>Bacteria</taxon>
        <taxon>Pseudomonadati</taxon>
        <taxon>Pseudomonadota</taxon>
        <taxon>Betaproteobacteria</taxon>
        <taxon>Burkholderiales</taxon>
        <taxon>Burkholderiaceae</taxon>
        <taxon>Caballeronia</taxon>
    </lineage>
</organism>